<dbReference type="Pfam" id="PF13537">
    <property type="entry name" value="GATase_7"/>
    <property type="match status" value="1"/>
</dbReference>
<gene>
    <name evidence="10" type="ORF">ACFPJ6_02830</name>
</gene>
<evidence type="ECO:0000256" key="2">
    <source>
        <dbReference type="ARBA" id="ARBA00005752"/>
    </source>
</evidence>
<dbReference type="EC" id="6.3.5.4" evidence="3"/>
<dbReference type="CDD" id="cd00712">
    <property type="entry name" value="AsnB"/>
    <property type="match status" value="1"/>
</dbReference>
<proteinExistence type="inferred from homology"/>
<dbReference type="InterPro" id="IPR001962">
    <property type="entry name" value="Asn_synthase"/>
</dbReference>
<evidence type="ECO:0000256" key="4">
    <source>
        <dbReference type="ARBA" id="ARBA00022741"/>
    </source>
</evidence>
<keyword evidence="11" id="KW-1185">Reference proteome</keyword>
<dbReference type="Gene3D" id="3.40.50.620">
    <property type="entry name" value="HUPs"/>
    <property type="match status" value="1"/>
</dbReference>
<dbReference type="InterPro" id="IPR017932">
    <property type="entry name" value="GATase_2_dom"/>
</dbReference>
<dbReference type="PROSITE" id="PS51278">
    <property type="entry name" value="GATASE_TYPE_2"/>
    <property type="match status" value="1"/>
</dbReference>
<evidence type="ECO:0000256" key="8">
    <source>
        <dbReference type="ARBA" id="ARBA00048741"/>
    </source>
</evidence>
<evidence type="ECO:0000256" key="5">
    <source>
        <dbReference type="ARBA" id="ARBA00022840"/>
    </source>
</evidence>
<sequence>MCGISGEITFDSSTADVAAVARMTDVMTPRGPDGAGVWSQGRVAFGHRRLKIIDLSECGAQPMVDNDLGLAAVFNGMVYNYRELRAELEGLGHRFFSTSDTEVVLKAYAEWGLSWVDRLLGMFAIVIHERDTGRVVVARDRLGIKPLYLSRGTGARNRLRFASTVPALLAGGDVDTSIDPVALHHYLSWHAVVPAPHTILNGVRKMPPATVRVYEPDGSHTDTRYWTPDYTRRDEHAGWDFDDWTDATIEALRTAVRRRMVADVPVGVLLSGGVDSSLVVGLLAEQGQAHLATFSIGFDAVAGREGDEFRYSDVVAERFDTNHHRIRVGSDELAGSLEHAIMNMSEPMVSHDVVAFDLLSREVSRHIKVVQSGQGADEVFAGYHWYPPLQGLRVEDAPEAYAKAFFDRDHAAMGKVVTPAVYEAMGGAGADGPSFSYVRDHLTQGRADTAVDAALRLDTEVMLVDDPVKRVDNMTMAWGLEARVPFLDHELVELAAACPPEHKLADGGKGVLKAAARRVVPREVIDRPKGYFPVPAITHLQGKVLDVVRDALHDPAARRRGLFRDDYVDQLMADPNAELTPLRGNKLWQLGLLEWWLQAHGVG</sequence>
<comment type="caution">
    <text evidence="10">The sequence shown here is derived from an EMBL/GenBank/DDBJ whole genome shotgun (WGS) entry which is preliminary data.</text>
</comment>
<protein>
    <recommendedName>
        <fullName evidence="3">asparagine synthase (glutamine-hydrolyzing)</fullName>
        <ecNumber evidence="3">6.3.5.4</ecNumber>
    </recommendedName>
</protein>
<evidence type="ECO:0000256" key="6">
    <source>
        <dbReference type="ARBA" id="ARBA00022888"/>
    </source>
</evidence>
<dbReference type="Proteomes" id="UP001596122">
    <property type="component" value="Unassembled WGS sequence"/>
</dbReference>
<dbReference type="EMBL" id="JBHSLD010000004">
    <property type="protein sequence ID" value="MFC5379717.1"/>
    <property type="molecule type" value="Genomic_DNA"/>
</dbReference>
<evidence type="ECO:0000259" key="9">
    <source>
        <dbReference type="PROSITE" id="PS51278"/>
    </source>
</evidence>
<comment type="pathway">
    <text evidence="1">Amino-acid biosynthesis; L-asparagine biosynthesis; L-asparagine from L-aspartate (L-Gln route): step 1/1.</text>
</comment>
<dbReference type="PANTHER" id="PTHR43284">
    <property type="entry name" value="ASPARAGINE SYNTHETASE (GLUTAMINE-HYDROLYZING)"/>
    <property type="match status" value="1"/>
</dbReference>
<evidence type="ECO:0000256" key="7">
    <source>
        <dbReference type="ARBA" id="ARBA00022962"/>
    </source>
</evidence>
<dbReference type="Gene3D" id="3.60.20.10">
    <property type="entry name" value="Glutamine Phosphoribosylpyrophosphate, subunit 1, domain 1"/>
    <property type="match status" value="1"/>
</dbReference>
<keyword evidence="6" id="KW-0028">Amino-acid biosynthesis</keyword>
<comment type="similarity">
    <text evidence="2">Belongs to the asparagine synthetase family.</text>
</comment>
<dbReference type="SUPFAM" id="SSF56235">
    <property type="entry name" value="N-terminal nucleophile aminohydrolases (Ntn hydrolases)"/>
    <property type="match status" value="1"/>
</dbReference>
<keyword evidence="4" id="KW-0547">Nucleotide-binding</keyword>
<keyword evidence="7" id="KW-0315">Glutamine amidotransferase</keyword>
<dbReference type="PANTHER" id="PTHR43284:SF1">
    <property type="entry name" value="ASPARAGINE SYNTHETASE"/>
    <property type="match status" value="1"/>
</dbReference>
<dbReference type="CDD" id="cd01991">
    <property type="entry name" value="Asn_synthase_B_C"/>
    <property type="match status" value="1"/>
</dbReference>
<dbReference type="InterPro" id="IPR014729">
    <property type="entry name" value="Rossmann-like_a/b/a_fold"/>
</dbReference>
<evidence type="ECO:0000313" key="11">
    <source>
        <dbReference type="Proteomes" id="UP001596122"/>
    </source>
</evidence>
<dbReference type="InterPro" id="IPR006426">
    <property type="entry name" value="Asn_synth_AEB"/>
</dbReference>
<dbReference type="InterPro" id="IPR017535">
    <property type="entry name" value="Asparagine_synth"/>
</dbReference>
<name>A0ABW0GK42_9MICO</name>
<dbReference type="SUPFAM" id="SSF52402">
    <property type="entry name" value="Adenine nucleotide alpha hydrolases-like"/>
    <property type="match status" value="1"/>
</dbReference>
<dbReference type="RefSeq" id="WP_340268945.1">
    <property type="nucleotide sequence ID" value="NZ_JBBEOG010000003.1"/>
</dbReference>
<keyword evidence="5" id="KW-0067">ATP-binding</keyword>
<evidence type="ECO:0000256" key="3">
    <source>
        <dbReference type="ARBA" id="ARBA00012737"/>
    </source>
</evidence>
<reference evidence="11" key="1">
    <citation type="journal article" date="2019" name="Int. J. Syst. Evol. Microbiol.">
        <title>The Global Catalogue of Microorganisms (GCM) 10K type strain sequencing project: providing services to taxonomists for standard genome sequencing and annotation.</title>
        <authorList>
            <consortium name="The Broad Institute Genomics Platform"/>
            <consortium name="The Broad Institute Genome Sequencing Center for Infectious Disease"/>
            <person name="Wu L."/>
            <person name="Ma J."/>
        </authorList>
    </citation>
    <scope>NUCLEOTIDE SEQUENCE [LARGE SCALE GENOMIC DNA]</scope>
    <source>
        <strain evidence="11">CCUG 43114</strain>
    </source>
</reference>
<accession>A0ABW0GK42</accession>
<comment type="catalytic activity">
    <reaction evidence="8">
        <text>L-aspartate + L-glutamine + ATP + H2O = L-asparagine + L-glutamate + AMP + diphosphate + H(+)</text>
        <dbReference type="Rhea" id="RHEA:12228"/>
        <dbReference type="ChEBI" id="CHEBI:15377"/>
        <dbReference type="ChEBI" id="CHEBI:15378"/>
        <dbReference type="ChEBI" id="CHEBI:29985"/>
        <dbReference type="ChEBI" id="CHEBI:29991"/>
        <dbReference type="ChEBI" id="CHEBI:30616"/>
        <dbReference type="ChEBI" id="CHEBI:33019"/>
        <dbReference type="ChEBI" id="CHEBI:58048"/>
        <dbReference type="ChEBI" id="CHEBI:58359"/>
        <dbReference type="ChEBI" id="CHEBI:456215"/>
        <dbReference type="EC" id="6.3.5.4"/>
    </reaction>
</comment>
<keyword evidence="6" id="KW-0061">Asparagine biosynthesis</keyword>
<feature type="domain" description="Glutamine amidotransferase type-2" evidence="9">
    <location>
        <begin position="2"/>
        <end position="217"/>
    </location>
</feature>
<dbReference type="InterPro" id="IPR029055">
    <property type="entry name" value="Ntn_hydrolases_N"/>
</dbReference>
<organism evidence="10 11">
    <name type="scientific">Aquipuribacter nitratireducens</name>
    <dbReference type="NCBI Taxonomy" id="650104"/>
    <lineage>
        <taxon>Bacteria</taxon>
        <taxon>Bacillati</taxon>
        <taxon>Actinomycetota</taxon>
        <taxon>Actinomycetes</taxon>
        <taxon>Micrococcales</taxon>
        <taxon>Intrasporangiaceae</taxon>
        <taxon>Aquipuribacter</taxon>
    </lineage>
</organism>
<dbReference type="PIRSF" id="PIRSF001589">
    <property type="entry name" value="Asn_synthetase_glu-h"/>
    <property type="match status" value="1"/>
</dbReference>
<dbReference type="Pfam" id="PF00733">
    <property type="entry name" value="Asn_synthase"/>
    <property type="match status" value="1"/>
</dbReference>
<dbReference type="NCBIfam" id="TIGR01536">
    <property type="entry name" value="asn_synth_AEB"/>
    <property type="match status" value="1"/>
</dbReference>
<dbReference type="InterPro" id="IPR051786">
    <property type="entry name" value="ASN_synthetase/amidase"/>
</dbReference>
<evidence type="ECO:0000256" key="1">
    <source>
        <dbReference type="ARBA" id="ARBA00005187"/>
    </source>
</evidence>
<dbReference type="InterPro" id="IPR033738">
    <property type="entry name" value="AsnB_N"/>
</dbReference>
<evidence type="ECO:0000313" key="10">
    <source>
        <dbReference type="EMBL" id="MFC5379717.1"/>
    </source>
</evidence>
<dbReference type="NCBIfam" id="TIGR03104">
    <property type="entry name" value="trio_amidotrans"/>
    <property type="match status" value="1"/>
</dbReference>